<keyword evidence="8" id="KW-0675">Receptor</keyword>
<keyword evidence="16" id="KW-1185">Reference proteome</keyword>
<evidence type="ECO:0000256" key="10">
    <source>
        <dbReference type="ARBA" id="ARBA00023319"/>
    </source>
</evidence>
<sequence>MRTALVFAMFLHGSLQVLTEVKYVGDQFILLPCNFHTFEFDDLTVVWSRSDLSPSTVHKLVTKGTELTDQNQLYKGRTSMETDALETGELTLNLTNLQWADSGIYTCAIRSSKGEERRVTDIELLVKEQFPSWATALLLFLVLVLLVVVGCLAYRFRHYFMSDYQVEIDSGVETVVLPCKTPVVLPQDATVKWKDRYRKVHVFKNGSDQPQEQDRFFRTRTKVNEDLLKTGDLSLTLKYPTDGDTSTYTCTVYSSDGDVLVNKRVKLSVKACQLDVDEGAESVLLPFRTTPELPGNSDVEWSILNKMVHVYTKGSDQPEEQDQFYRNRTKMNEDLLTSGDLSLTLRQPTEGDSGDYKCILNSRSIWRVKTVRLTVKGRSQVQDQTEDTSNRSSSTDPTPLMADQPV</sequence>
<evidence type="ECO:0000256" key="1">
    <source>
        <dbReference type="ARBA" id="ARBA00004251"/>
    </source>
</evidence>
<dbReference type="InterPro" id="IPR051713">
    <property type="entry name" value="T-cell_Activation_Regulation"/>
</dbReference>
<comment type="subcellular location">
    <subcellularLocation>
        <location evidence="1">Cell membrane</location>
        <topology evidence="1">Single-pass type I membrane protein</topology>
    </subcellularLocation>
</comment>
<dbReference type="SUPFAM" id="SSF48726">
    <property type="entry name" value="Immunoglobulin"/>
    <property type="match status" value="3"/>
</dbReference>
<feature type="chain" id="PRO_5045334906" description="Ig-like domain-containing protein" evidence="13">
    <location>
        <begin position="20"/>
        <end position="406"/>
    </location>
</feature>
<dbReference type="PROSITE" id="PS50835">
    <property type="entry name" value="IG_LIKE"/>
    <property type="match status" value="3"/>
</dbReference>
<evidence type="ECO:0000256" key="9">
    <source>
        <dbReference type="ARBA" id="ARBA00023180"/>
    </source>
</evidence>
<accession>A0ABV0XRB2</accession>
<evidence type="ECO:0000256" key="6">
    <source>
        <dbReference type="ARBA" id="ARBA00023136"/>
    </source>
</evidence>
<proteinExistence type="predicted"/>
<evidence type="ECO:0000256" key="13">
    <source>
        <dbReference type="SAM" id="SignalP"/>
    </source>
</evidence>
<feature type="domain" description="Ig-like" evidence="14">
    <location>
        <begin position="272"/>
        <end position="374"/>
    </location>
</feature>
<evidence type="ECO:0000256" key="12">
    <source>
        <dbReference type="SAM" id="Phobius"/>
    </source>
</evidence>
<dbReference type="EMBL" id="JAHRIP010010690">
    <property type="protein sequence ID" value="MEQ2284005.1"/>
    <property type="molecule type" value="Genomic_DNA"/>
</dbReference>
<dbReference type="InterPro" id="IPR013106">
    <property type="entry name" value="Ig_V-set"/>
</dbReference>
<dbReference type="PANTHER" id="PTHR25466:SF14">
    <property type="entry name" value="BUTYROPHILIN SUBFAMILY 2 MEMBER A2-LIKE-RELATED"/>
    <property type="match status" value="1"/>
</dbReference>
<keyword evidence="4 13" id="KW-0732">Signal</keyword>
<evidence type="ECO:0000256" key="4">
    <source>
        <dbReference type="ARBA" id="ARBA00022729"/>
    </source>
</evidence>
<protein>
    <recommendedName>
        <fullName evidence="14">Ig-like domain-containing protein</fullName>
    </recommendedName>
</protein>
<dbReference type="InterPro" id="IPR036179">
    <property type="entry name" value="Ig-like_dom_sf"/>
</dbReference>
<evidence type="ECO:0000256" key="11">
    <source>
        <dbReference type="SAM" id="MobiDB-lite"/>
    </source>
</evidence>
<evidence type="ECO:0000256" key="7">
    <source>
        <dbReference type="ARBA" id="ARBA00023157"/>
    </source>
</evidence>
<keyword evidence="5 12" id="KW-1133">Transmembrane helix</keyword>
<keyword evidence="9" id="KW-0325">Glycoprotein</keyword>
<keyword evidence="10" id="KW-0393">Immunoglobulin domain</keyword>
<keyword evidence="7" id="KW-1015">Disulfide bond</keyword>
<evidence type="ECO:0000259" key="14">
    <source>
        <dbReference type="PROSITE" id="PS50835"/>
    </source>
</evidence>
<feature type="domain" description="Ig-like" evidence="14">
    <location>
        <begin position="25"/>
        <end position="120"/>
    </location>
</feature>
<evidence type="ECO:0000256" key="5">
    <source>
        <dbReference type="ARBA" id="ARBA00022989"/>
    </source>
</evidence>
<name>A0ABV0XRB2_9TELE</name>
<gene>
    <name evidence="15" type="ORF">AMECASPLE_017258</name>
</gene>
<feature type="domain" description="Ig-like" evidence="14">
    <location>
        <begin position="173"/>
        <end position="268"/>
    </location>
</feature>
<dbReference type="Gene3D" id="2.60.40.10">
    <property type="entry name" value="Immunoglobulins"/>
    <property type="match status" value="3"/>
</dbReference>
<organism evidence="15 16">
    <name type="scientific">Ameca splendens</name>
    <dbReference type="NCBI Taxonomy" id="208324"/>
    <lineage>
        <taxon>Eukaryota</taxon>
        <taxon>Metazoa</taxon>
        <taxon>Chordata</taxon>
        <taxon>Craniata</taxon>
        <taxon>Vertebrata</taxon>
        <taxon>Euteleostomi</taxon>
        <taxon>Actinopterygii</taxon>
        <taxon>Neopterygii</taxon>
        <taxon>Teleostei</taxon>
        <taxon>Neoteleostei</taxon>
        <taxon>Acanthomorphata</taxon>
        <taxon>Ovalentaria</taxon>
        <taxon>Atherinomorphae</taxon>
        <taxon>Cyprinodontiformes</taxon>
        <taxon>Goodeidae</taxon>
        <taxon>Ameca</taxon>
    </lineage>
</organism>
<comment type="caution">
    <text evidence="15">The sequence shown here is derived from an EMBL/GenBank/DDBJ whole genome shotgun (WGS) entry which is preliminary data.</text>
</comment>
<dbReference type="Pfam" id="PF07686">
    <property type="entry name" value="V-set"/>
    <property type="match status" value="1"/>
</dbReference>
<dbReference type="InterPro" id="IPR003599">
    <property type="entry name" value="Ig_sub"/>
</dbReference>
<dbReference type="PANTHER" id="PTHR25466">
    <property type="entry name" value="T-LYMPHOCYTE ACTIVATION ANTIGEN"/>
    <property type="match status" value="1"/>
</dbReference>
<feature type="region of interest" description="Disordered" evidence="11">
    <location>
        <begin position="377"/>
        <end position="406"/>
    </location>
</feature>
<feature type="signal peptide" evidence="13">
    <location>
        <begin position="1"/>
        <end position="19"/>
    </location>
</feature>
<dbReference type="InterPro" id="IPR013783">
    <property type="entry name" value="Ig-like_fold"/>
</dbReference>
<reference evidence="15 16" key="1">
    <citation type="submission" date="2021-06" db="EMBL/GenBank/DDBJ databases">
        <authorList>
            <person name="Palmer J.M."/>
        </authorList>
    </citation>
    <scope>NUCLEOTIDE SEQUENCE [LARGE SCALE GENOMIC DNA]</scope>
    <source>
        <strain evidence="15 16">AS_MEX2019</strain>
        <tissue evidence="15">Muscle</tissue>
    </source>
</reference>
<keyword evidence="6 12" id="KW-0472">Membrane</keyword>
<evidence type="ECO:0000256" key="3">
    <source>
        <dbReference type="ARBA" id="ARBA00022692"/>
    </source>
</evidence>
<evidence type="ECO:0000256" key="8">
    <source>
        <dbReference type="ARBA" id="ARBA00023170"/>
    </source>
</evidence>
<keyword evidence="3 12" id="KW-0812">Transmembrane</keyword>
<evidence type="ECO:0000256" key="2">
    <source>
        <dbReference type="ARBA" id="ARBA00022475"/>
    </source>
</evidence>
<evidence type="ECO:0000313" key="15">
    <source>
        <dbReference type="EMBL" id="MEQ2284005.1"/>
    </source>
</evidence>
<dbReference type="Proteomes" id="UP001469553">
    <property type="component" value="Unassembled WGS sequence"/>
</dbReference>
<dbReference type="SMART" id="SM00409">
    <property type="entry name" value="IG"/>
    <property type="match status" value="3"/>
</dbReference>
<evidence type="ECO:0000313" key="16">
    <source>
        <dbReference type="Proteomes" id="UP001469553"/>
    </source>
</evidence>
<dbReference type="InterPro" id="IPR007110">
    <property type="entry name" value="Ig-like_dom"/>
</dbReference>
<feature type="transmembrane region" description="Helical" evidence="12">
    <location>
        <begin position="133"/>
        <end position="154"/>
    </location>
</feature>
<keyword evidence="2" id="KW-1003">Cell membrane</keyword>
<dbReference type="SMART" id="SM00406">
    <property type="entry name" value="IGv"/>
    <property type="match status" value="3"/>
</dbReference>